<dbReference type="EMBL" id="BSEC01000005">
    <property type="protein sequence ID" value="GLI95846.1"/>
    <property type="molecule type" value="Genomic_DNA"/>
</dbReference>
<name>A0A9W6GZA6_9HYPH</name>
<dbReference type="Gene3D" id="1.50.10.140">
    <property type="match status" value="1"/>
</dbReference>
<proteinExistence type="predicted"/>
<evidence type="ECO:0000313" key="2">
    <source>
        <dbReference type="EMBL" id="GLI95846.1"/>
    </source>
</evidence>
<feature type="domain" description="Glycoamylase-like" evidence="1">
    <location>
        <begin position="179"/>
        <end position="416"/>
    </location>
</feature>
<dbReference type="AlphaFoldDB" id="A0A9W6GZA6"/>
<accession>A0A9W6GZA6</accession>
<protein>
    <recommendedName>
        <fullName evidence="1">Glycoamylase-like domain-containing protein</fullName>
    </recommendedName>
</protein>
<organism evidence="2 3">
    <name type="scientific">Methylocystis echinoides</name>
    <dbReference type="NCBI Taxonomy" id="29468"/>
    <lineage>
        <taxon>Bacteria</taxon>
        <taxon>Pseudomonadati</taxon>
        <taxon>Pseudomonadota</taxon>
        <taxon>Alphaproteobacteria</taxon>
        <taxon>Hyphomicrobiales</taxon>
        <taxon>Methylocystaceae</taxon>
        <taxon>Methylocystis</taxon>
    </lineage>
</organism>
<evidence type="ECO:0000313" key="3">
    <source>
        <dbReference type="Proteomes" id="UP001144323"/>
    </source>
</evidence>
<gene>
    <name evidence="2" type="ORF">LMG27198_48380</name>
</gene>
<keyword evidence="3" id="KW-1185">Reference proteome</keyword>
<reference evidence="2" key="1">
    <citation type="journal article" date="2023" name="Int. J. Syst. Evol. Microbiol.">
        <title>Methylocystis iwaonis sp. nov., a type II methane-oxidizing bacterium from surface soil of a rice paddy field in Japan, and emended description of the genus Methylocystis (ex Whittenbury et al. 1970) Bowman et al. 1993.</title>
        <authorList>
            <person name="Kaise H."/>
            <person name="Sawadogo J.B."/>
            <person name="Alam M.S."/>
            <person name="Ueno C."/>
            <person name="Dianou D."/>
            <person name="Shinjo R."/>
            <person name="Asakawa S."/>
        </authorList>
    </citation>
    <scope>NUCLEOTIDE SEQUENCE</scope>
    <source>
        <strain evidence="2">LMG27198</strain>
    </source>
</reference>
<evidence type="ECO:0000259" key="1">
    <source>
        <dbReference type="Pfam" id="PF10091"/>
    </source>
</evidence>
<dbReference type="Proteomes" id="UP001144323">
    <property type="component" value="Unassembled WGS sequence"/>
</dbReference>
<dbReference type="PIRSF" id="PIRSF028431">
    <property type="entry name" value="UCP028431"/>
    <property type="match status" value="1"/>
</dbReference>
<sequence>MSDAALLELVQRQTFLYFWEGAHPVSGLARDNVGVLSNLENDIVAIGGSGFGVMAIIVAASRAWISRESAATRLTLMLDLLERATCFHGHFPHFMNGSTGAVIPFSRKDDGGDIVETSLLFQGLLCARQYFDQDNEAEKRLRERITCLWRDVEWSWHTRDGRSVLNWHWSPNNGFSLVHEIRGWNECLVTYVLAAASPRYAIDASVYHDGWAQGRSFLNGKSYYGVELPLGPPYGGPLFFSHYSFCGLDPRGLKDIYADYWRQNTHHVQINFEHCVHNPGQHKGYGPSCWGLTASDDPEGYNVHTPDEFTCACGYGCGNVAGRCCRRHAPDEDNGVISPTAALSSFPYAPDAALRAMRYFYDRLGDQLWGRFGFADAFSQDINWFSKSYSAINQGPIVAMIENYRTGLLWSLFMKDPDVQAGLRRLGFRSPDLS</sequence>
<dbReference type="Pfam" id="PF10091">
    <property type="entry name" value="Glycoamylase"/>
    <property type="match status" value="1"/>
</dbReference>
<comment type="caution">
    <text evidence="2">The sequence shown here is derived from an EMBL/GenBank/DDBJ whole genome shotgun (WGS) entry which is preliminary data.</text>
</comment>
<dbReference type="InterPro" id="IPR016883">
    <property type="entry name" value="UCP028431"/>
</dbReference>
<dbReference type="InterPro" id="IPR019282">
    <property type="entry name" value="Glycoamylase-like_cons_dom"/>
</dbReference>